<proteinExistence type="predicted"/>
<dbReference type="AlphaFoldDB" id="M2PAY3"/>
<evidence type="ECO:0000313" key="2">
    <source>
        <dbReference type="EMBL" id="EMD32709.1"/>
    </source>
</evidence>
<name>M2PAY3_CERS8</name>
<evidence type="ECO:0000256" key="1">
    <source>
        <dbReference type="SAM" id="MobiDB-lite"/>
    </source>
</evidence>
<dbReference type="EMBL" id="KB445809">
    <property type="protein sequence ID" value="EMD32709.1"/>
    <property type="molecule type" value="Genomic_DNA"/>
</dbReference>
<reference evidence="2 3" key="1">
    <citation type="journal article" date="2012" name="Proc. Natl. Acad. Sci. U.S.A.">
        <title>Comparative genomics of Ceriporiopsis subvermispora and Phanerochaete chrysosporium provide insight into selective ligninolysis.</title>
        <authorList>
            <person name="Fernandez-Fueyo E."/>
            <person name="Ruiz-Duenas F.J."/>
            <person name="Ferreira P."/>
            <person name="Floudas D."/>
            <person name="Hibbett D.S."/>
            <person name="Canessa P."/>
            <person name="Larrondo L.F."/>
            <person name="James T.Y."/>
            <person name="Seelenfreund D."/>
            <person name="Lobos S."/>
            <person name="Polanco R."/>
            <person name="Tello M."/>
            <person name="Honda Y."/>
            <person name="Watanabe T."/>
            <person name="Watanabe T."/>
            <person name="Ryu J.S."/>
            <person name="Kubicek C.P."/>
            <person name="Schmoll M."/>
            <person name="Gaskell J."/>
            <person name="Hammel K.E."/>
            <person name="St John F.J."/>
            <person name="Vanden Wymelenberg A."/>
            <person name="Sabat G."/>
            <person name="Splinter BonDurant S."/>
            <person name="Syed K."/>
            <person name="Yadav J.S."/>
            <person name="Doddapaneni H."/>
            <person name="Subramanian V."/>
            <person name="Lavin J.L."/>
            <person name="Oguiza J.A."/>
            <person name="Perez G."/>
            <person name="Pisabarro A.G."/>
            <person name="Ramirez L."/>
            <person name="Santoyo F."/>
            <person name="Master E."/>
            <person name="Coutinho P.M."/>
            <person name="Henrissat B."/>
            <person name="Lombard V."/>
            <person name="Magnuson J.K."/>
            <person name="Kuees U."/>
            <person name="Hori C."/>
            <person name="Igarashi K."/>
            <person name="Samejima M."/>
            <person name="Held B.W."/>
            <person name="Barry K.W."/>
            <person name="LaButti K.M."/>
            <person name="Lapidus A."/>
            <person name="Lindquist E.A."/>
            <person name="Lucas S.M."/>
            <person name="Riley R."/>
            <person name="Salamov A.A."/>
            <person name="Hoffmeister D."/>
            <person name="Schwenk D."/>
            <person name="Hadar Y."/>
            <person name="Yarden O."/>
            <person name="de Vries R.P."/>
            <person name="Wiebenga A."/>
            <person name="Stenlid J."/>
            <person name="Eastwood D."/>
            <person name="Grigoriev I.V."/>
            <person name="Berka R.M."/>
            <person name="Blanchette R.A."/>
            <person name="Kersten P."/>
            <person name="Martinez A.T."/>
            <person name="Vicuna R."/>
            <person name="Cullen D."/>
        </authorList>
    </citation>
    <scope>NUCLEOTIDE SEQUENCE [LARGE SCALE GENOMIC DNA]</scope>
    <source>
        <strain evidence="2 3">B</strain>
    </source>
</reference>
<dbReference type="PANTHER" id="PTHR39474:SF1">
    <property type="entry name" value="FUNGAL SPECIFIC TRANSCRIPTION FACTOR"/>
    <property type="match status" value="1"/>
</dbReference>
<feature type="region of interest" description="Disordered" evidence="1">
    <location>
        <begin position="1"/>
        <end position="21"/>
    </location>
</feature>
<accession>M2PAY3</accession>
<dbReference type="PANTHER" id="PTHR39474">
    <property type="entry name" value="UNNAMED PRODUCT"/>
    <property type="match status" value="1"/>
</dbReference>
<dbReference type="HOGENOM" id="CLU_093522_4_0_1"/>
<organism evidence="2 3">
    <name type="scientific">Ceriporiopsis subvermispora (strain B)</name>
    <name type="common">White-rot fungus</name>
    <name type="synonym">Gelatoporia subvermispora</name>
    <dbReference type="NCBI Taxonomy" id="914234"/>
    <lineage>
        <taxon>Eukaryota</taxon>
        <taxon>Fungi</taxon>
        <taxon>Dikarya</taxon>
        <taxon>Basidiomycota</taxon>
        <taxon>Agaricomycotina</taxon>
        <taxon>Agaricomycetes</taxon>
        <taxon>Polyporales</taxon>
        <taxon>Gelatoporiaceae</taxon>
        <taxon>Gelatoporia</taxon>
    </lineage>
</organism>
<dbReference type="OrthoDB" id="4590138at2759"/>
<keyword evidence="3" id="KW-1185">Reference proteome</keyword>
<sequence>MADEGNIAGLLPAPEPSSTTEATKLAVGTEVKLDALGPMVVNSDGTISRIANWQNLTDLEKERTMRVLVARNRVRIANQEKKLQEQQTTGAVS</sequence>
<protein>
    <submittedName>
        <fullName evidence="2">Uncharacterized protein</fullName>
    </submittedName>
</protein>
<gene>
    <name evidence="2" type="ORF">CERSUDRAFT_118459</name>
</gene>
<dbReference type="STRING" id="914234.M2PAY3"/>
<evidence type="ECO:0000313" key="3">
    <source>
        <dbReference type="Proteomes" id="UP000016930"/>
    </source>
</evidence>
<dbReference type="Proteomes" id="UP000016930">
    <property type="component" value="Unassembled WGS sequence"/>
</dbReference>